<name>A0ABM8VP77_9BACL</name>
<proteinExistence type="predicted"/>
<evidence type="ECO:0000313" key="2">
    <source>
        <dbReference type="Proteomes" id="UP000730618"/>
    </source>
</evidence>
<evidence type="ECO:0008006" key="3">
    <source>
        <dbReference type="Google" id="ProtNLM"/>
    </source>
</evidence>
<evidence type="ECO:0000313" key="1">
    <source>
        <dbReference type="EMBL" id="CAG7652519.1"/>
    </source>
</evidence>
<reference evidence="1 2" key="1">
    <citation type="submission" date="2021-06" db="EMBL/GenBank/DDBJ databases">
        <authorList>
            <person name="Criscuolo A."/>
        </authorList>
    </citation>
    <scope>NUCLEOTIDE SEQUENCE [LARGE SCALE GENOMIC DNA]</scope>
    <source>
        <strain evidence="2">CIP 111802</strain>
    </source>
</reference>
<dbReference type="Proteomes" id="UP000730618">
    <property type="component" value="Unassembled WGS sequence"/>
</dbReference>
<protein>
    <recommendedName>
        <fullName evidence="3">DUF2642 domain-containing protein</fullName>
    </recommendedName>
</protein>
<gene>
    <name evidence="1" type="ORF">PAECIP111802_05244</name>
</gene>
<comment type="caution">
    <text evidence="1">The sequence shown here is derived from an EMBL/GenBank/DDBJ whole genome shotgun (WGS) entry which is preliminary data.</text>
</comment>
<accession>A0ABM8VP77</accession>
<sequence>MVINTSFFIVLRIIAKNTKPFDVTPTAEGMGAFSGKLIRIGKDFVEFVQVPGRVNLRVYHRL</sequence>
<organism evidence="1 2">
    <name type="scientific">Paenibacillus allorhizosphaerae</name>
    <dbReference type="NCBI Taxonomy" id="2849866"/>
    <lineage>
        <taxon>Bacteria</taxon>
        <taxon>Bacillati</taxon>
        <taxon>Bacillota</taxon>
        <taxon>Bacilli</taxon>
        <taxon>Bacillales</taxon>
        <taxon>Paenibacillaceae</taxon>
        <taxon>Paenibacillus</taxon>
    </lineage>
</organism>
<dbReference type="EMBL" id="CAJVCE010000018">
    <property type="protein sequence ID" value="CAG7652519.1"/>
    <property type="molecule type" value="Genomic_DNA"/>
</dbReference>
<keyword evidence="2" id="KW-1185">Reference proteome</keyword>